<dbReference type="Proteomes" id="UP000243499">
    <property type="component" value="Chromosome 4"/>
</dbReference>
<dbReference type="AlphaFoldDB" id="A0A2T8JDT0"/>
<feature type="compositionally biased region" description="Low complexity" evidence="1">
    <location>
        <begin position="90"/>
        <end position="113"/>
    </location>
</feature>
<accession>A0A2T8JDT0</accession>
<evidence type="ECO:0000256" key="1">
    <source>
        <dbReference type="SAM" id="MobiDB-lite"/>
    </source>
</evidence>
<feature type="region of interest" description="Disordered" evidence="1">
    <location>
        <begin position="49"/>
        <end position="121"/>
    </location>
</feature>
<name>A0A2T8JDT0_9POAL</name>
<proteinExistence type="predicted"/>
<dbReference type="EMBL" id="CM008049">
    <property type="protein sequence ID" value="PVH48077.1"/>
    <property type="molecule type" value="Genomic_DNA"/>
</dbReference>
<evidence type="ECO:0000313" key="2">
    <source>
        <dbReference type="EMBL" id="PVH48077.1"/>
    </source>
</evidence>
<reference evidence="2" key="1">
    <citation type="submission" date="2018-04" db="EMBL/GenBank/DDBJ databases">
        <title>WGS assembly of Panicum hallii.</title>
        <authorList>
            <person name="Lovell J."/>
            <person name="Jenkins J."/>
            <person name="Lowry D."/>
            <person name="Mamidi S."/>
            <person name="Sreedasyam A."/>
            <person name="Weng X."/>
            <person name="Barry K."/>
            <person name="Bonette J."/>
            <person name="Campitelli B."/>
            <person name="Daum C."/>
            <person name="Gordon S."/>
            <person name="Gould B."/>
            <person name="Lipzen A."/>
            <person name="Macqueen A."/>
            <person name="Palacio-Mejia J."/>
            <person name="Plott C."/>
            <person name="Shakirov E."/>
            <person name="Shu S."/>
            <person name="Yoshinaga Y."/>
            <person name="Zane M."/>
            <person name="Rokhsar D."/>
            <person name="Grimwood J."/>
            <person name="Schmutz J."/>
            <person name="Juenger T."/>
        </authorList>
    </citation>
    <scope>NUCLEOTIDE SEQUENCE [LARGE SCALE GENOMIC DNA]</scope>
    <source>
        <strain evidence="2">FIL2</strain>
    </source>
</reference>
<gene>
    <name evidence="2" type="ORF">PAHAL_4G237800</name>
</gene>
<feature type="compositionally biased region" description="Pro residues" evidence="1">
    <location>
        <begin position="49"/>
        <end position="67"/>
    </location>
</feature>
<protein>
    <submittedName>
        <fullName evidence="2">Uncharacterized protein</fullName>
    </submittedName>
</protein>
<dbReference type="Gramene" id="PVH48077">
    <property type="protein sequence ID" value="PVH48077"/>
    <property type="gene ID" value="PAHAL_4G237800"/>
</dbReference>
<organism evidence="2">
    <name type="scientific">Panicum hallii</name>
    <dbReference type="NCBI Taxonomy" id="206008"/>
    <lineage>
        <taxon>Eukaryota</taxon>
        <taxon>Viridiplantae</taxon>
        <taxon>Streptophyta</taxon>
        <taxon>Embryophyta</taxon>
        <taxon>Tracheophyta</taxon>
        <taxon>Spermatophyta</taxon>
        <taxon>Magnoliopsida</taxon>
        <taxon>Liliopsida</taxon>
        <taxon>Poales</taxon>
        <taxon>Poaceae</taxon>
        <taxon>PACMAD clade</taxon>
        <taxon>Panicoideae</taxon>
        <taxon>Panicodae</taxon>
        <taxon>Paniceae</taxon>
        <taxon>Panicinae</taxon>
        <taxon>Panicum</taxon>
        <taxon>Panicum sect. Panicum</taxon>
    </lineage>
</organism>
<sequence length="121" mass="12657">MSPPAPFQIATESWQANQIRRRSSLFRRCPSPRRHAALAPLWCHLGPASPPAPPACPASPPAPPPGPAVSLASDQRRRNIAPPPKHQEPSSSSSGTTASSSSSATMASNCSYSTQTHAVVV</sequence>